<organism evidence="2 3">
    <name type="scientific">Peribacillus psychrosaccharolyticus</name>
    <name type="common">Bacillus psychrosaccharolyticus</name>
    <dbReference type="NCBI Taxonomy" id="1407"/>
    <lineage>
        <taxon>Bacteria</taxon>
        <taxon>Bacillati</taxon>
        <taxon>Bacillota</taxon>
        <taxon>Bacilli</taxon>
        <taxon>Bacillales</taxon>
        <taxon>Bacillaceae</taxon>
        <taxon>Peribacillus</taxon>
    </lineage>
</organism>
<keyword evidence="3" id="KW-1185">Reference proteome</keyword>
<keyword evidence="1" id="KW-0472">Membrane</keyword>
<keyword evidence="1" id="KW-1133">Transmembrane helix</keyword>
<dbReference type="RefSeq" id="WP_161629129.1">
    <property type="nucleotide sequence ID" value="NZ_CP068053.1"/>
</dbReference>
<keyword evidence="1" id="KW-0812">Transmembrane</keyword>
<feature type="transmembrane region" description="Helical" evidence="1">
    <location>
        <begin position="26"/>
        <end position="44"/>
    </location>
</feature>
<dbReference type="Gene3D" id="1.20.1250.20">
    <property type="entry name" value="MFS general substrate transporter like domains"/>
    <property type="match status" value="1"/>
</dbReference>
<dbReference type="KEGG" id="ppsr:I6J18_14675"/>
<protein>
    <recommendedName>
        <fullName evidence="4">Major facilitator superfamily (MFS) profile domain-containing protein</fullName>
    </recommendedName>
</protein>
<feature type="transmembrane region" description="Helical" evidence="1">
    <location>
        <begin position="90"/>
        <end position="110"/>
    </location>
</feature>
<evidence type="ECO:0000256" key="1">
    <source>
        <dbReference type="SAM" id="Phobius"/>
    </source>
</evidence>
<name>A0A974RZ16_PERPY</name>
<sequence length="118" mass="12746">MTIRLSFVLFILALVLYLILPTNNQLIFAGLIIFLGGIGSGLGVPSMQAASLESVAKELTGVASGIYSMFRYMGSITASVIISLQINYSITLYILIIFSIVGLFVAKGMFIPVKKYKS</sequence>
<dbReference type="SUPFAM" id="SSF103473">
    <property type="entry name" value="MFS general substrate transporter"/>
    <property type="match status" value="1"/>
</dbReference>
<reference evidence="2 3" key="1">
    <citation type="submission" date="2021-01" db="EMBL/GenBank/DDBJ databases">
        <title>FDA dAtabase for Regulatory Grade micrObial Sequences (FDA-ARGOS): Supporting development and validation of Infectious Disease Dx tests.</title>
        <authorList>
            <person name="Nelson B."/>
            <person name="Plummer A."/>
            <person name="Tallon L."/>
            <person name="Sadzewicz L."/>
            <person name="Zhao X."/>
            <person name="Boylan J."/>
            <person name="Ott S."/>
            <person name="Bowen H."/>
            <person name="Vavikolanu K."/>
            <person name="Mehta A."/>
            <person name="Aluvathingal J."/>
            <person name="Nadendla S."/>
            <person name="Myers T."/>
            <person name="Yan Y."/>
            <person name="Sichtig H."/>
        </authorList>
    </citation>
    <scope>NUCLEOTIDE SEQUENCE [LARGE SCALE GENOMIC DNA]</scope>
    <source>
        <strain evidence="2 3">FDAARGOS_1161</strain>
    </source>
</reference>
<dbReference type="Proteomes" id="UP000595254">
    <property type="component" value="Chromosome"/>
</dbReference>
<dbReference type="InterPro" id="IPR036259">
    <property type="entry name" value="MFS_trans_sf"/>
</dbReference>
<accession>A0A974RZ16</accession>
<dbReference type="EMBL" id="CP068053">
    <property type="protein sequence ID" value="QQS98902.1"/>
    <property type="molecule type" value="Genomic_DNA"/>
</dbReference>
<evidence type="ECO:0000313" key="2">
    <source>
        <dbReference type="EMBL" id="QQS98902.1"/>
    </source>
</evidence>
<dbReference type="AlphaFoldDB" id="A0A974RZ16"/>
<evidence type="ECO:0008006" key="4">
    <source>
        <dbReference type="Google" id="ProtNLM"/>
    </source>
</evidence>
<evidence type="ECO:0000313" key="3">
    <source>
        <dbReference type="Proteomes" id="UP000595254"/>
    </source>
</evidence>
<feature type="transmembrane region" description="Helical" evidence="1">
    <location>
        <begin position="65"/>
        <end position="84"/>
    </location>
</feature>
<feature type="transmembrane region" description="Helical" evidence="1">
    <location>
        <begin position="5"/>
        <end position="20"/>
    </location>
</feature>
<gene>
    <name evidence="2" type="ORF">I6J18_14675</name>
</gene>
<proteinExistence type="predicted"/>